<dbReference type="SUPFAM" id="SSF46689">
    <property type="entry name" value="Homeodomain-like"/>
    <property type="match status" value="1"/>
</dbReference>
<evidence type="ECO:0000256" key="2">
    <source>
        <dbReference type="ARBA" id="ARBA00023125"/>
    </source>
</evidence>
<proteinExistence type="predicted"/>
<keyword evidence="1" id="KW-0805">Transcription regulation</keyword>
<comment type="caution">
    <text evidence="6">The sequence shown here is derived from an EMBL/GenBank/DDBJ whole genome shotgun (WGS) entry which is preliminary data.</text>
</comment>
<dbReference type="InterPro" id="IPR036271">
    <property type="entry name" value="Tet_transcr_reg_TetR-rel_C_sf"/>
</dbReference>
<keyword evidence="7" id="KW-1185">Reference proteome</keyword>
<dbReference type="InterPro" id="IPR004111">
    <property type="entry name" value="Repressor_TetR_C"/>
</dbReference>
<feature type="domain" description="HTH tetR-type" evidence="5">
    <location>
        <begin position="4"/>
        <end position="64"/>
    </location>
</feature>
<dbReference type="Proteomes" id="UP001501116">
    <property type="component" value="Unassembled WGS sequence"/>
</dbReference>
<evidence type="ECO:0000256" key="3">
    <source>
        <dbReference type="ARBA" id="ARBA00023163"/>
    </source>
</evidence>
<dbReference type="Gene3D" id="1.10.357.10">
    <property type="entry name" value="Tetracycline Repressor, domain 2"/>
    <property type="match status" value="1"/>
</dbReference>
<dbReference type="InterPro" id="IPR009057">
    <property type="entry name" value="Homeodomain-like_sf"/>
</dbReference>
<dbReference type="RefSeq" id="WP_344413931.1">
    <property type="nucleotide sequence ID" value="NZ_BAAANN010000003.1"/>
</dbReference>
<protein>
    <submittedName>
        <fullName evidence="6">TetR/AcrR family transcriptional regulator</fullName>
    </submittedName>
</protein>
<dbReference type="Pfam" id="PF00440">
    <property type="entry name" value="TetR_N"/>
    <property type="match status" value="1"/>
</dbReference>
<dbReference type="PROSITE" id="PS50977">
    <property type="entry name" value="HTH_TETR_2"/>
    <property type="match status" value="1"/>
</dbReference>
<gene>
    <name evidence="6" type="ORF">GCM10009754_10190</name>
</gene>
<organism evidence="6 7">
    <name type="scientific">Amycolatopsis minnesotensis</name>
    <dbReference type="NCBI Taxonomy" id="337894"/>
    <lineage>
        <taxon>Bacteria</taxon>
        <taxon>Bacillati</taxon>
        <taxon>Actinomycetota</taxon>
        <taxon>Actinomycetes</taxon>
        <taxon>Pseudonocardiales</taxon>
        <taxon>Pseudonocardiaceae</taxon>
        <taxon>Amycolatopsis</taxon>
    </lineage>
</organism>
<dbReference type="PRINTS" id="PR00455">
    <property type="entry name" value="HTHTETR"/>
</dbReference>
<dbReference type="InterPro" id="IPR050109">
    <property type="entry name" value="HTH-type_TetR-like_transc_reg"/>
</dbReference>
<accession>A0ABP5BGU0</accession>
<dbReference type="InterPro" id="IPR001647">
    <property type="entry name" value="HTH_TetR"/>
</dbReference>
<dbReference type="PANTHER" id="PTHR30055:SF151">
    <property type="entry name" value="TRANSCRIPTIONAL REGULATORY PROTEIN"/>
    <property type="match status" value="1"/>
</dbReference>
<evidence type="ECO:0000256" key="4">
    <source>
        <dbReference type="PROSITE-ProRule" id="PRU00335"/>
    </source>
</evidence>
<name>A0ABP5BGU0_9PSEU</name>
<reference evidence="7" key="1">
    <citation type="journal article" date="2019" name="Int. J. Syst. Evol. Microbiol.">
        <title>The Global Catalogue of Microorganisms (GCM) 10K type strain sequencing project: providing services to taxonomists for standard genome sequencing and annotation.</title>
        <authorList>
            <consortium name="The Broad Institute Genomics Platform"/>
            <consortium name="The Broad Institute Genome Sequencing Center for Infectious Disease"/>
            <person name="Wu L."/>
            <person name="Ma J."/>
        </authorList>
    </citation>
    <scope>NUCLEOTIDE SEQUENCE [LARGE SCALE GENOMIC DNA]</scope>
    <source>
        <strain evidence="7">JCM 14545</strain>
    </source>
</reference>
<dbReference type="EMBL" id="BAAANN010000003">
    <property type="protein sequence ID" value="GAA1944443.1"/>
    <property type="molecule type" value="Genomic_DNA"/>
</dbReference>
<dbReference type="PANTHER" id="PTHR30055">
    <property type="entry name" value="HTH-TYPE TRANSCRIPTIONAL REGULATOR RUTR"/>
    <property type="match status" value="1"/>
</dbReference>
<feature type="DNA-binding region" description="H-T-H motif" evidence="4">
    <location>
        <begin position="27"/>
        <end position="46"/>
    </location>
</feature>
<evidence type="ECO:0000256" key="1">
    <source>
        <dbReference type="ARBA" id="ARBA00023015"/>
    </source>
</evidence>
<dbReference type="Gene3D" id="1.10.10.60">
    <property type="entry name" value="Homeodomain-like"/>
    <property type="match status" value="1"/>
</dbReference>
<sequence length="202" mass="22445">MRGELSRDGIVRAALRLVTEDGLARLTMRRLGAELGVEGMAVYHHFRNKDELLQALAEAVFEDPPPPSGDWRADFRALSHAGRAALNRYPEVFPLLLSRPLTGKPALRHREAQYAVLHAAGLRDERLLDASRTWGSYLLGYAVVEHEARTGTRSGRDWSPPPAAEFPLISALDRFQATRTFDEQFDIGLGHVLAAIEQLARG</sequence>
<evidence type="ECO:0000313" key="7">
    <source>
        <dbReference type="Proteomes" id="UP001501116"/>
    </source>
</evidence>
<dbReference type="SUPFAM" id="SSF48498">
    <property type="entry name" value="Tetracyclin repressor-like, C-terminal domain"/>
    <property type="match status" value="1"/>
</dbReference>
<evidence type="ECO:0000259" key="5">
    <source>
        <dbReference type="PROSITE" id="PS50977"/>
    </source>
</evidence>
<dbReference type="Pfam" id="PF02909">
    <property type="entry name" value="TetR_C_1"/>
    <property type="match status" value="1"/>
</dbReference>
<keyword evidence="2 4" id="KW-0238">DNA-binding</keyword>
<keyword evidence="3" id="KW-0804">Transcription</keyword>
<evidence type="ECO:0000313" key="6">
    <source>
        <dbReference type="EMBL" id="GAA1944443.1"/>
    </source>
</evidence>